<protein>
    <submittedName>
        <fullName evidence="2">Uncharacterized protein</fullName>
    </submittedName>
</protein>
<evidence type="ECO:0000313" key="2">
    <source>
        <dbReference type="EMBL" id="CAG6775469.1"/>
    </source>
</evidence>
<feature type="region of interest" description="Disordered" evidence="1">
    <location>
        <begin position="266"/>
        <end position="299"/>
    </location>
</feature>
<accession>A0A8D9F3X9</accession>
<evidence type="ECO:0000256" key="1">
    <source>
        <dbReference type="SAM" id="MobiDB-lite"/>
    </source>
</evidence>
<name>A0A8D9F3X9_9HEMI</name>
<dbReference type="EMBL" id="HBUF01598530">
    <property type="protein sequence ID" value="CAG6775469.1"/>
    <property type="molecule type" value="Transcribed_RNA"/>
</dbReference>
<dbReference type="AlphaFoldDB" id="A0A8D9F3X9"/>
<organism evidence="2">
    <name type="scientific">Cacopsylla melanoneura</name>
    <dbReference type="NCBI Taxonomy" id="428564"/>
    <lineage>
        <taxon>Eukaryota</taxon>
        <taxon>Metazoa</taxon>
        <taxon>Ecdysozoa</taxon>
        <taxon>Arthropoda</taxon>
        <taxon>Hexapoda</taxon>
        <taxon>Insecta</taxon>
        <taxon>Pterygota</taxon>
        <taxon>Neoptera</taxon>
        <taxon>Paraneoptera</taxon>
        <taxon>Hemiptera</taxon>
        <taxon>Sternorrhyncha</taxon>
        <taxon>Psylloidea</taxon>
        <taxon>Psyllidae</taxon>
        <taxon>Psyllinae</taxon>
        <taxon>Cacopsylla</taxon>
    </lineage>
</organism>
<feature type="compositionally biased region" description="Basic and acidic residues" evidence="1">
    <location>
        <begin position="283"/>
        <end position="297"/>
    </location>
</feature>
<proteinExistence type="predicted"/>
<sequence length="315" mass="37946">MAERKAKGLPPDDYEQMLPIAKAEMEAEQKMYEKERENCPKTVDEFQKEFDGDVDLDQLRKNLEVYDLIEKWKKRQAKKEKEEAATEKSRPKREIEHDGILKGFQMKKDDKLMTDLRPHKISFRGKRENQGGHQQHSLKLNNIIAKVLRRKRAVDLTDEEYRAQLQRNLEVYGLIDEWKEKQVELAMVPSKERYLLNQIDELRNKMNMSHGQNDPYYKAAVTEAIRREKEEAKLYEKEINEWWSKERKERRAYEKEHIEKYMNQTQAEHDKHEDEEEAMKQAQLKETRENHERENEAQKFPPSFCTFLFQPSFIL</sequence>
<reference evidence="2" key="1">
    <citation type="submission" date="2021-05" db="EMBL/GenBank/DDBJ databases">
        <authorList>
            <person name="Alioto T."/>
            <person name="Alioto T."/>
            <person name="Gomez Garrido J."/>
        </authorList>
    </citation>
    <scope>NUCLEOTIDE SEQUENCE</scope>
</reference>